<keyword evidence="2" id="KW-1185">Reference proteome</keyword>
<comment type="caution">
    <text evidence="1">The sequence shown here is derived from an EMBL/GenBank/DDBJ whole genome shotgun (WGS) entry which is preliminary data.</text>
</comment>
<name>A0A9P6MIH4_9FUNG</name>
<accession>A0A9P6MIH4</accession>
<evidence type="ECO:0000313" key="2">
    <source>
        <dbReference type="Proteomes" id="UP000749646"/>
    </source>
</evidence>
<dbReference type="EMBL" id="JAAAHW010000537">
    <property type="protein sequence ID" value="KAG0001365.1"/>
    <property type="molecule type" value="Genomic_DNA"/>
</dbReference>
<dbReference type="OrthoDB" id="2432508at2759"/>
<gene>
    <name evidence="1" type="ORF">BGZ65_003549</name>
</gene>
<reference evidence="1" key="1">
    <citation type="journal article" date="2020" name="Fungal Divers.">
        <title>Resolving the Mortierellaceae phylogeny through synthesis of multi-gene phylogenetics and phylogenomics.</title>
        <authorList>
            <person name="Vandepol N."/>
            <person name="Liber J."/>
            <person name="Desiro A."/>
            <person name="Na H."/>
            <person name="Kennedy M."/>
            <person name="Barry K."/>
            <person name="Grigoriev I.V."/>
            <person name="Miller A.N."/>
            <person name="O'Donnell K."/>
            <person name="Stajich J.E."/>
            <person name="Bonito G."/>
        </authorList>
    </citation>
    <scope>NUCLEOTIDE SEQUENCE</scope>
    <source>
        <strain evidence="1">MES-2147</strain>
    </source>
</reference>
<organism evidence="1 2">
    <name type="scientific">Modicella reniformis</name>
    <dbReference type="NCBI Taxonomy" id="1440133"/>
    <lineage>
        <taxon>Eukaryota</taxon>
        <taxon>Fungi</taxon>
        <taxon>Fungi incertae sedis</taxon>
        <taxon>Mucoromycota</taxon>
        <taxon>Mortierellomycotina</taxon>
        <taxon>Mortierellomycetes</taxon>
        <taxon>Mortierellales</taxon>
        <taxon>Mortierellaceae</taxon>
        <taxon>Modicella</taxon>
    </lineage>
</organism>
<evidence type="ECO:0000313" key="1">
    <source>
        <dbReference type="EMBL" id="KAG0001365.1"/>
    </source>
</evidence>
<dbReference type="Proteomes" id="UP000749646">
    <property type="component" value="Unassembled WGS sequence"/>
</dbReference>
<dbReference type="AlphaFoldDB" id="A0A9P6MIH4"/>
<protein>
    <submittedName>
        <fullName evidence="1">Uncharacterized protein</fullName>
    </submittedName>
</protein>
<sequence>MPRLNVEFLEDVDDNGHGHDHDPSIGGLARMTLEDALDWNEFKQLLSDPIIGGLARNDPRGIHSIGKSSSNCDLFLWHREAYLGDDGILDLENEERYEKSFIEGAKKRIFQDGSKNVKKTEHKRK</sequence>
<proteinExistence type="predicted"/>